<dbReference type="SUPFAM" id="SSF55129">
    <property type="entry name" value="Ribosomal protein L30p/L7e"/>
    <property type="match status" value="1"/>
</dbReference>
<comment type="subunit">
    <text evidence="2 5">Part of the 50S ribosomal subunit.</text>
</comment>
<dbReference type="PANTHER" id="PTHR15892">
    <property type="entry name" value="MITOCHONDRIAL RIBOSOMAL PROTEIN L30"/>
    <property type="match status" value="1"/>
</dbReference>
<dbReference type="Gene3D" id="3.30.1390.20">
    <property type="entry name" value="Ribosomal protein L30, ferredoxin-like fold domain"/>
    <property type="match status" value="1"/>
</dbReference>
<dbReference type="AlphaFoldDB" id="A0A1H6RPB4"/>
<organism evidence="7 8">
    <name type="scientific">Sharpea azabuensis</name>
    <dbReference type="NCBI Taxonomy" id="322505"/>
    <lineage>
        <taxon>Bacteria</taxon>
        <taxon>Bacillati</taxon>
        <taxon>Bacillota</taxon>
        <taxon>Erysipelotrichia</taxon>
        <taxon>Erysipelotrichales</taxon>
        <taxon>Coprobacillaceae</taxon>
        <taxon>Sharpea</taxon>
    </lineage>
</organism>
<dbReference type="OrthoDB" id="9812790at2"/>
<sequence>MAKVTITLTKSPIGAKKNQKDTLKALKLTKMHKSVELEMNDYVKGQIQTVSHLVTVVEEQ</sequence>
<dbReference type="EMBL" id="FNYK01000008">
    <property type="protein sequence ID" value="SEI53435.1"/>
    <property type="molecule type" value="Genomic_DNA"/>
</dbReference>
<evidence type="ECO:0000256" key="4">
    <source>
        <dbReference type="ARBA" id="ARBA00023274"/>
    </source>
</evidence>
<dbReference type="PIRSF" id="PIRSF002211">
    <property type="entry name" value="Ribosomal_L30_bac-type"/>
    <property type="match status" value="1"/>
</dbReference>
<dbReference type="InterPro" id="IPR005996">
    <property type="entry name" value="Ribosomal_uL30_bac-type"/>
</dbReference>
<evidence type="ECO:0000313" key="7">
    <source>
        <dbReference type="EMBL" id="SEI53435.1"/>
    </source>
</evidence>
<dbReference type="GO" id="GO:0006412">
    <property type="term" value="P:translation"/>
    <property type="evidence" value="ECO:0007669"/>
    <property type="project" value="UniProtKB-UniRule"/>
</dbReference>
<dbReference type="STRING" id="322505.SAMN04487836_11525"/>
<dbReference type="NCBIfam" id="TIGR01308">
    <property type="entry name" value="rpmD_bact"/>
    <property type="match status" value="1"/>
</dbReference>
<keyword evidence="8" id="KW-1185">Reference proteome</keyword>
<accession>A0A1H6RPB4</accession>
<feature type="domain" description="Large ribosomal subunit protein uL30-like ferredoxin-like fold" evidence="6">
    <location>
        <begin position="5"/>
        <end position="54"/>
    </location>
</feature>
<name>A0A1H6RPB4_9FIRM</name>
<dbReference type="eggNOG" id="COG1841">
    <property type="taxonomic scope" value="Bacteria"/>
</dbReference>
<evidence type="ECO:0000256" key="3">
    <source>
        <dbReference type="ARBA" id="ARBA00022980"/>
    </source>
</evidence>
<dbReference type="Pfam" id="PF00327">
    <property type="entry name" value="Ribosomal_L30"/>
    <property type="match status" value="1"/>
</dbReference>
<evidence type="ECO:0000256" key="5">
    <source>
        <dbReference type="HAMAP-Rule" id="MF_01371"/>
    </source>
</evidence>
<keyword evidence="4 5" id="KW-0687">Ribonucleoprotein</keyword>
<comment type="similarity">
    <text evidence="1 5">Belongs to the universal ribosomal protein uL30 family.</text>
</comment>
<dbReference type="GO" id="GO:0003735">
    <property type="term" value="F:structural constituent of ribosome"/>
    <property type="evidence" value="ECO:0007669"/>
    <property type="project" value="InterPro"/>
</dbReference>
<dbReference type="GeneID" id="54120429"/>
<evidence type="ECO:0000256" key="2">
    <source>
        <dbReference type="ARBA" id="ARBA00011838"/>
    </source>
</evidence>
<dbReference type="InterPro" id="IPR016082">
    <property type="entry name" value="Ribosomal_uL30_ferredoxin-like"/>
</dbReference>
<protein>
    <recommendedName>
        <fullName evidence="5">Large ribosomal subunit protein uL30</fullName>
    </recommendedName>
</protein>
<dbReference type="Proteomes" id="UP000183028">
    <property type="component" value="Unassembled WGS sequence"/>
</dbReference>
<reference evidence="8" key="1">
    <citation type="submission" date="2016-10" db="EMBL/GenBank/DDBJ databases">
        <authorList>
            <person name="Varghese N."/>
        </authorList>
    </citation>
    <scope>NUCLEOTIDE SEQUENCE [LARGE SCALE GENOMIC DNA]</scope>
    <source>
        <strain evidence="8">DSM 20406</strain>
    </source>
</reference>
<dbReference type="RefSeq" id="WP_033163035.1">
    <property type="nucleotide sequence ID" value="NZ_CACVPP010000014.1"/>
</dbReference>
<proteinExistence type="inferred from homology"/>
<gene>
    <name evidence="5" type="primary">rpmD</name>
    <name evidence="7" type="ORF">SAMN04487834_100833</name>
</gene>
<dbReference type="InterPro" id="IPR036919">
    <property type="entry name" value="Ribo_uL30_ferredoxin-like_sf"/>
</dbReference>
<evidence type="ECO:0000313" key="8">
    <source>
        <dbReference type="Proteomes" id="UP000183028"/>
    </source>
</evidence>
<keyword evidence="3 5" id="KW-0689">Ribosomal protein</keyword>
<dbReference type="PANTHER" id="PTHR15892:SF2">
    <property type="entry name" value="LARGE RIBOSOMAL SUBUNIT PROTEIN UL30M"/>
    <property type="match status" value="1"/>
</dbReference>
<dbReference type="HAMAP" id="MF_01371_B">
    <property type="entry name" value="Ribosomal_uL30_B"/>
    <property type="match status" value="1"/>
</dbReference>
<evidence type="ECO:0000259" key="6">
    <source>
        <dbReference type="Pfam" id="PF00327"/>
    </source>
</evidence>
<dbReference type="CDD" id="cd00355">
    <property type="entry name" value="Ribosomal_L30_like"/>
    <property type="match status" value="1"/>
</dbReference>
<evidence type="ECO:0000256" key="1">
    <source>
        <dbReference type="ARBA" id="ARBA00007594"/>
    </source>
</evidence>
<dbReference type="GO" id="GO:0022625">
    <property type="term" value="C:cytosolic large ribosomal subunit"/>
    <property type="evidence" value="ECO:0007669"/>
    <property type="project" value="TreeGrafter"/>
</dbReference>